<sequence length="162" mass="17567">MTVIGLDPGSAITGFGILEEHADHSLEVIDYGVLRTGPELSTAERLQSIYEQLNNLLVLHHPDSGAVENLFFQRNVSTAITVGQARGVLLLALSQAGIPVAEYNPMEIKQAVAGYGKADKKQVQQMVKMLLGLKEIPRPDDAADALAVAICHIHSRKFNQID</sequence>
<dbReference type="CDD" id="cd16962">
    <property type="entry name" value="RuvC"/>
    <property type="match status" value="1"/>
</dbReference>
<organism evidence="15 16">
    <name type="scientific">Pelolinea submarina</name>
    <dbReference type="NCBI Taxonomy" id="913107"/>
    <lineage>
        <taxon>Bacteria</taxon>
        <taxon>Bacillati</taxon>
        <taxon>Chloroflexota</taxon>
        <taxon>Anaerolineae</taxon>
        <taxon>Anaerolineales</taxon>
        <taxon>Anaerolineaceae</taxon>
        <taxon>Pelolinea</taxon>
    </lineage>
</organism>
<dbReference type="HAMAP" id="MF_00034">
    <property type="entry name" value="RuvC"/>
    <property type="match status" value="1"/>
</dbReference>
<evidence type="ECO:0000256" key="4">
    <source>
        <dbReference type="ARBA" id="ARBA00022723"/>
    </source>
</evidence>
<comment type="similarity">
    <text evidence="1 13">Belongs to the RuvC family.</text>
</comment>
<evidence type="ECO:0000256" key="3">
    <source>
        <dbReference type="ARBA" id="ARBA00022722"/>
    </source>
</evidence>
<comment type="catalytic activity">
    <reaction evidence="12 13">
        <text>Endonucleolytic cleavage at a junction such as a reciprocal single-stranded crossover between two homologous DNA duplexes (Holliday junction).</text>
        <dbReference type="EC" id="3.1.21.10"/>
    </reaction>
</comment>
<dbReference type="InterPro" id="IPR012337">
    <property type="entry name" value="RNaseH-like_sf"/>
</dbReference>
<keyword evidence="5 13" id="KW-0255">Endonuclease</keyword>
<feature type="binding site" evidence="13">
    <location>
        <position position="68"/>
    </location>
    <ligand>
        <name>Mg(2+)</name>
        <dbReference type="ChEBI" id="CHEBI:18420"/>
        <label>2</label>
    </ligand>
</feature>
<evidence type="ECO:0000256" key="1">
    <source>
        <dbReference type="ARBA" id="ARBA00009518"/>
    </source>
</evidence>
<keyword evidence="4 13" id="KW-0479">Metal-binding</keyword>
<dbReference type="PROSITE" id="PS01321">
    <property type="entry name" value="RUVC"/>
    <property type="match status" value="1"/>
</dbReference>
<dbReference type="GO" id="GO:0000287">
    <property type="term" value="F:magnesium ion binding"/>
    <property type="evidence" value="ECO:0007669"/>
    <property type="project" value="UniProtKB-UniRule"/>
</dbReference>
<dbReference type="InterPro" id="IPR036397">
    <property type="entry name" value="RNaseH_sf"/>
</dbReference>
<dbReference type="Gene3D" id="3.30.420.10">
    <property type="entry name" value="Ribonuclease H-like superfamily/Ribonuclease H"/>
    <property type="match status" value="1"/>
</dbReference>
<dbReference type="PANTHER" id="PTHR30194">
    <property type="entry name" value="CROSSOVER JUNCTION ENDODEOXYRIBONUCLEASE RUVC"/>
    <property type="match status" value="1"/>
</dbReference>
<evidence type="ECO:0000256" key="8">
    <source>
        <dbReference type="ARBA" id="ARBA00022842"/>
    </source>
</evidence>
<dbReference type="Pfam" id="PF02075">
    <property type="entry name" value="RuvC"/>
    <property type="match status" value="1"/>
</dbReference>
<accession>A0A347ZSM8</accession>
<dbReference type="GO" id="GO:0006310">
    <property type="term" value="P:DNA recombination"/>
    <property type="evidence" value="ECO:0007669"/>
    <property type="project" value="UniProtKB-UniRule"/>
</dbReference>
<comment type="subunit">
    <text evidence="13">Homodimer which binds Holliday junction (HJ) DNA. The HJ becomes 2-fold symmetrical on binding to RuvC with unstacked arms; it has a different conformation from HJ DNA in complex with RuvA. In the full resolvosome a probable DNA-RuvA(4)-RuvB(12)-RuvC(2) complex forms which resolves the HJ.</text>
</comment>
<dbReference type="EMBL" id="QUMS01000001">
    <property type="protein sequence ID" value="REG11118.1"/>
    <property type="molecule type" value="Genomic_DNA"/>
</dbReference>
<dbReference type="GO" id="GO:0003677">
    <property type="term" value="F:DNA binding"/>
    <property type="evidence" value="ECO:0007669"/>
    <property type="project" value="UniProtKB-KW"/>
</dbReference>
<dbReference type="InterPro" id="IPR002176">
    <property type="entry name" value="X-over_junc_endoDNase_RuvC"/>
</dbReference>
<evidence type="ECO:0000313" key="15">
    <source>
        <dbReference type="EMBL" id="REG11118.1"/>
    </source>
</evidence>
<feature type="active site" evidence="13">
    <location>
        <position position="7"/>
    </location>
</feature>
<feature type="active site" evidence="13">
    <location>
        <position position="68"/>
    </location>
</feature>
<feature type="binding site" evidence="13">
    <location>
        <position position="7"/>
    </location>
    <ligand>
        <name>Mg(2+)</name>
        <dbReference type="ChEBI" id="CHEBI:18420"/>
        <label>1</label>
    </ligand>
</feature>
<keyword evidence="7 13" id="KW-0378">Hydrolase</keyword>
<keyword evidence="8 13" id="KW-0460">Magnesium</keyword>
<dbReference type="RefSeq" id="WP_116224260.1">
    <property type="nucleotide sequence ID" value="NZ_AP018437.1"/>
</dbReference>
<dbReference type="GO" id="GO:0048476">
    <property type="term" value="C:Holliday junction resolvase complex"/>
    <property type="evidence" value="ECO:0007669"/>
    <property type="project" value="UniProtKB-UniRule"/>
</dbReference>
<evidence type="ECO:0000256" key="5">
    <source>
        <dbReference type="ARBA" id="ARBA00022759"/>
    </source>
</evidence>
<keyword evidence="11 13" id="KW-0234">DNA repair</keyword>
<proteinExistence type="inferred from homology"/>
<feature type="active site" evidence="13">
    <location>
        <position position="141"/>
    </location>
</feature>
<dbReference type="AlphaFoldDB" id="A0A347ZSM8"/>
<evidence type="ECO:0000313" key="16">
    <source>
        <dbReference type="Proteomes" id="UP000256388"/>
    </source>
</evidence>
<evidence type="ECO:0000256" key="9">
    <source>
        <dbReference type="ARBA" id="ARBA00023125"/>
    </source>
</evidence>
<dbReference type="GO" id="GO:0006281">
    <property type="term" value="P:DNA repair"/>
    <property type="evidence" value="ECO:0007669"/>
    <property type="project" value="UniProtKB-UniRule"/>
</dbReference>
<comment type="function">
    <text evidence="13">The RuvA-RuvB-RuvC complex processes Holliday junction (HJ) DNA during genetic recombination and DNA repair. Endonuclease that resolves HJ intermediates. Cleaves cruciform DNA by making single-stranded nicks across the HJ at symmetrical positions within the homologous arms, yielding a 5'-phosphate and a 3'-hydroxyl group; requires a central core of homology in the junction. The consensus cleavage sequence is 5'-(A/T)TT(C/G)-3'. Cleavage occurs on the 3'-side of the TT dinucleotide at the point of strand exchange. HJ branch migration catalyzed by RuvA-RuvB allows RuvC to scan DNA until it finds its consensus sequence, where it cleaves and resolves the cruciform DNA.</text>
</comment>
<protein>
    <recommendedName>
        <fullName evidence="13 14">Crossover junction endodeoxyribonuclease RuvC</fullName>
        <ecNumber evidence="13 14">3.1.21.10</ecNumber>
    </recommendedName>
    <alternativeName>
        <fullName evidence="13">Holliday junction nuclease RuvC</fullName>
    </alternativeName>
    <alternativeName>
        <fullName evidence="13">Holliday junction resolvase RuvC</fullName>
    </alternativeName>
</protein>
<dbReference type="OrthoDB" id="9805499at2"/>
<evidence type="ECO:0000256" key="6">
    <source>
        <dbReference type="ARBA" id="ARBA00022763"/>
    </source>
</evidence>
<dbReference type="PRINTS" id="PR00696">
    <property type="entry name" value="RSOLVASERUVC"/>
</dbReference>
<keyword evidence="10 13" id="KW-0233">DNA recombination</keyword>
<evidence type="ECO:0000256" key="10">
    <source>
        <dbReference type="ARBA" id="ARBA00023172"/>
    </source>
</evidence>
<evidence type="ECO:0000256" key="2">
    <source>
        <dbReference type="ARBA" id="ARBA00022490"/>
    </source>
</evidence>
<evidence type="ECO:0000256" key="14">
    <source>
        <dbReference type="NCBIfam" id="TIGR00228"/>
    </source>
</evidence>
<keyword evidence="9 13" id="KW-0238">DNA-binding</keyword>
<keyword evidence="16" id="KW-1185">Reference proteome</keyword>
<keyword evidence="2 13" id="KW-0963">Cytoplasm</keyword>
<comment type="subcellular location">
    <subcellularLocation>
        <location evidence="13">Cytoplasm</location>
    </subcellularLocation>
</comment>
<dbReference type="NCBIfam" id="TIGR00228">
    <property type="entry name" value="ruvC"/>
    <property type="match status" value="1"/>
</dbReference>
<dbReference type="FunFam" id="3.30.420.10:FF:000002">
    <property type="entry name" value="Crossover junction endodeoxyribonuclease RuvC"/>
    <property type="match status" value="1"/>
</dbReference>
<dbReference type="NCBIfam" id="NF000711">
    <property type="entry name" value="PRK00039.2-1"/>
    <property type="match status" value="1"/>
</dbReference>
<dbReference type="GO" id="GO:0005737">
    <property type="term" value="C:cytoplasm"/>
    <property type="evidence" value="ECO:0007669"/>
    <property type="project" value="UniProtKB-SubCell"/>
</dbReference>
<name>A0A347ZSM8_9CHLR</name>
<evidence type="ECO:0000256" key="12">
    <source>
        <dbReference type="ARBA" id="ARBA00029354"/>
    </source>
</evidence>
<dbReference type="SUPFAM" id="SSF53098">
    <property type="entry name" value="Ribonuclease H-like"/>
    <property type="match status" value="1"/>
</dbReference>
<reference evidence="15 16" key="1">
    <citation type="submission" date="2018-08" db="EMBL/GenBank/DDBJ databases">
        <title>Genomic Encyclopedia of Type Strains, Phase IV (KMG-IV): sequencing the most valuable type-strain genomes for metagenomic binning, comparative biology and taxonomic classification.</title>
        <authorList>
            <person name="Goeker M."/>
        </authorList>
    </citation>
    <scope>NUCLEOTIDE SEQUENCE [LARGE SCALE GENOMIC DNA]</scope>
    <source>
        <strain evidence="15 16">DSM 23923</strain>
    </source>
</reference>
<gene>
    <name evidence="13" type="primary">ruvC</name>
    <name evidence="15" type="ORF">DFR64_0992</name>
</gene>
<keyword evidence="6 13" id="KW-0227">DNA damage</keyword>
<dbReference type="PANTHER" id="PTHR30194:SF3">
    <property type="entry name" value="CROSSOVER JUNCTION ENDODEOXYRIBONUCLEASE RUVC"/>
    <property type="match status" value="1"/>
</dbReference>
<comment type="caution">
    <text evidence="15">The sequence shown here is derived from an EMBL/GenBank/DDBJ whole genome shotgun (WGS) entry which is preliminary data.</text>
</comment>
<dbReference type="Proteomes" id="UP000256388">
    <property type="component" value="Unassembled WGS sequence"/>
</dbReference>
<comment type="cofactor">
    <cofactor evidence="13">
        <name>Mg(2+)</name>
        <dbReference type="ChEBI" id="CHEBI:18420"/>
    </cofactor>
    <text evidence="13">Binds 2 Mg(2+) ion per subunit.</text>
</comment>
<evidence type="ECO:0000256" key="7">
    <source>
        <dbReference type="ARBA" id="ARBA00022801"/>
    </source>
</evidence>
<evidence type="ECO:0000256" key="11">
    <source>
        <dbReference type="ARBA" id="ARBA00023204"/>
    </source>
</evidence>
<evidence type="ECO:0000256" key="13">
    <source>
        <dbReference type="HAMAP-Rule" id="MF_00034"/>
    </source>
</evidence>
<keyword evidence="3 13" id="KW-0540">Nuclease</keyword>
<dbReference type="InterPro" id="IPR020563">
    <property type="entry name" value="X-over_junc_endoDNase_Mg_BS"/>
</dbReference>
<feature type="binding site" evidence="13">
    <location>
        <position position="141"/>
    </location>
    <ligand>
        <name>Mg(2+)</name>
        <dbReference type="ChEBI" id="CHEBI:18420"/>
        <label>1</label>
    </ligand>
</feature>
<dbReference type="EC" id="3.1.21.10" evidence="13 14"/>
<dbReference type="GO" id="GO:0008821">
    <property type="term" value="F:crossover junction DNA endonuclease activity"/>
    <property type="evidence" value="ECO:0007669"/>
    <property type="project" value="UniProtKB-UniRule"/>
</dbReference>